<protein>
    <submittedName>
        <fullName evidence="2">Uncharacterized protein</fullName>
    </submittedName>
</protein>
<sequence length="216" mass="23873">MFAVWEKALRGKFEWPGWRSEEENAKEEFPGIQPVPNEISEDVESSGPSPHQQQQNTGVNRGGLLRPPGSEDVASRYPNAVWVKPDPTLMRRLSQEPGNAVPAPITLPQDPRNAVAATRALPQDPWNPVPAQKILPQNPRNIIPAPPLSPGSRNALFTPPLSPGSRNALFIPSFSHGSRKAPPTPGNFPHVRRNAFPKPPFPRPVDNRNPFSTFHR</sequence>
<feature type="region of interest" description="Disordered" evidence="1">
    <location>
        <begin position="170"/>
        <end position="216"/>
    </location>
</feature>
<evidence type="ECO:0000256" key="1">
    <source>
        <dbReference type="SAM" id="MobiDB-lite"/>
    </source>
</evidence>
<reference evidence="2" key="1">
    <citation type="submission" date="2020-11" db="EMBL/GenBank/DDBJ databases">
        <authorList>
            <person name="Tran Van P."/>
        </authorList>
    </citation>
    <scope>NUCLEOTIDE SEQUENCE</scope>
</reference>
<accession>A0A7R9FRL0</accession>
<proteinExistence type="predicted"/>
<keyword evidence="3" id="KW-1185">Reference proteome</keyword>
<gene>
    <name evidence="2" type="ORF">DSTB1V02_LOCUS11869</name>
</gene>
<dbReference type="EMBL" id="CAJPEV010004117">
    <property type="protein sequence ID" value="CAG0901205.1"/>
    <property type="molecule type" value="Genomic_DNA"/>
</dbReference>
<feature type="region of interest" description="Disordered" evidence="1">
    <location>
        <begin position="16"/>
        <end position="79"/>
    </location>
</feature>
<name>A0A7R9FRL0_9CRUS</name>
<evidence type="ECO:0000313" key="3">
    <source>
        <dbReference type="Proteomes" id="UP000677054"/>
    </source>
</evidence>
<dbReference type="Proteomes" id="UP000677054">
    <property type="component" value="Unassembled WGS sequence"/>
</dbReference>
<feature type="compositionally biased region" description="Polar residues" evidence="1">
    <location>
        <begin position="46"/>
        <end position="59"/>
    </location>
</feature>
<feature type="compositionally biased region" description="Basic and acidic residues" evidence="1">
    <location>
        <begin position="16"/>
        <end position="29"/>
    </location>
</feature>
<organism evidence="2">
    <name type="scientific">Darwinula stevensoni</name>
    <dbReference type="NCBI Taxonomy" id="69355"/>
    <lineage>
        <taxon>Eukaryota</taxon>
        <taxon>Metazoa</taxon>
        <taxon>Ecdysozoa</taxon>
        <taxon>Arthropoda</taxon>
        <taxon>Crustacea</taxon>
        <taxon>Oligostraca</taxon>
        <taxon>Ostracoda</taxon>
        <taxon>Podocopa</taxon>
        <taxon>Podocopida</taxon>
        <taxon>Darwinulocopina</taxon>
        <taxon>Darwinuloidea</taxon>
        <taxon>Darwinulidae</taxon>
        <taxon>Darwinula</taxon>
    </lineage>
</organism>
<evidence type="ECO:0000313" key="2">
    <source>
        <dbReference type="EMBL" id="CAD7252108.1"/>
    </source>
</evidence>
<dbReference type="EMBL" id="LR903634">
    <property type="protein sequence ID" value="CAD7252108.1"/>
    <property type="molecule type" value="Genomic_DNA"/>
</dbReference>
<dbReference type="AlphaFoldDB" id="A0A7R9FRL0"/>